<reference evidence="2" key="1">
    <citation type="journal article" date="2020" name="Nat. Commun.">
        <title>Large-scale genome sequencing of mycorrhizal fungi provides insights into the early evolution of symbiotic traits.</title>
        <authorList>
            <person name="Miyauchi S."/>
            <person name="Kiss E."/>
            <person name="Kuo A."/>
            <person name="Drula E."/>
            <person name="Kohler A."/>
            <person name="Sanchez-Garcia M."/>
            <person name="Morin E."/>
            <person name="Andreopoulos B."/>
            <person name="Barry K.W."/>
            <person name="Bonito G."/>
            <person name="Buee M."/>
            <person name="Carver A."/>
            <person name="Chen C."/>
            <person name="Cichocki N."/>
            <person name="Clum A."/>
            <person name="Culley D."/>
            <person name="Crous P.W."/>
            <person name="Fauchery L."/>
            <person name="Girlanda M."/>
            <person name="Hayes R.D."/>
            <person name="Keri Z."/>
            <person name="LaButti K."/>
            <person name="Lipzen A."/>
            <person name="Lombard V."/>
            <person name="Magnuson J."/>
            <person name="Maillard F."/>
            <person name="Murat C."/>
            <person name="Nolan M."/>
            <person name="Ohm R.A."/>
            <person name="Pangilinan J."/>
            <person name="Pereira M.F."/>
            <person name="Perotto S."/>
            <person name="Peter M."/>
            <person name="Pfister S."/>
            <person name="Riley R."/>
            <person name="Sitrit Y."/>
            <person name="Stielow J.B."/>
            <person name="Szollosi G."/>
            <person name="Zifcakova L."/>
            <person name="Stursova M."/>
            <person name="Spatafora J.W."/>
            <person name="Tedersoo L."/>
            <person name="Vaario L.M."/>
            <person name="Yamada A."/>
            <person name="Yan M."/>
            <person name="Wang P."/>
            <person name="Xu J."/>
            <person name="Bruns T."/>
            <person name="Baldrian P."/>
            <person name="Vilgalys R."/>
            <person name="Dunand C."/>
            <person name="Henrissat B."/>
            <person name="Grigoriev I.V."/>
            <person name="Hibbett D."/>
            <person name="Nagy L.G."/>
            <person name="Martin F.M."/>
        </authorList>
    </citation>
    <scope>NUCLEOTIDE SEQUENCE</scope>
    <source>
        <strain evidence="2">UP504</strain>
    </source>
</reference>
<name>A0A9P6DR95_9AGAM</name>
<feature type="region of interest" description="Disordered" evidence="1">
    <location>
        <begin position="1"/>
        <end position="101"/>
    </location>
</feature>
<dbReference type="AlphaFoldDB" id="A0A9P6DR95"/>
<accession>A0A9P6DR95</accession>
<sequence>MPGETPSGRGSPYTQSQSRNPFRLFRKKSRGEASIPEAGAPGDGTSVHFADGPSQTSLPSGKAKKGGWRGILKRKKSEPTTDEPVPSAEAPELYPTRSNSPVIERQRLSIDPVHLQQNDDDSLYRQTLDDQDGPPPVVSLMTPETSPRQVLRRVRRFLGISAVFILFSLRCSRLHLRAPTLGIGW</sequence>
<dbReference type="Proteomes" id="UP000886523">
    <property type="component" value="Unassembled WGS sequence"/>
</dbReference>
<evidence type="ECO:0000313" key="2">
    <source>
        <dbReference type="EMBL" id="KAF9507355.1"/>
    </source>
</evidence>
<feature type="compositionally biased region" description="Basic residues" evidence="1">
    <location>
        <begin position="62"/>
        <end position="76"/>
    </location>
</feature>
<gene>
    <name evidence="2" type="ORF">BS47DRAFT_317648</name>
</gene>
<proteinExistence type="predicted"/>
<organism evidence="2 3">
    <name type="scientific">Hydnum rufescens UP504</name>
    <dbReference type="NCBI Taxonomy" id="1448309"/>
    <lineage>
        <taxon>Eukaryota</taxon>
        <taxon>Fungi</taxon>
        <taxon>Dikarya</taxon>
        <taxon>Basidiomycota</taxon>
        <taxon>Agaricomycotina</taxon>
        <taxon>Agaricomycetes</taxon>
        <taxon>Cantharellales</taxon>
        <taxon>Hydnaceae</taxon>
        <taxon>Hydnum</taxon>
    </lineage>
</organism>
<evidence type="ECO:0000313" key="3">
    <source>
        <dbReference type="Proteomes" id="UP000886523"/>
    </source>
</evidence>
<keyword evidence="3" id="KW-1185">Reference proteome</keyword>
<protein>
    <submittedName>
        <fullName evidence="2">Uncharacterized protein</fullName>
    </submittedName>
</protein>
<dbReference type="EMBL" id="MU129083">
    <property type="protein sequence ID" value="KAF9507355.1"/>
    <property type="molecule type" value="Genomic_DNA"/>
</dbReference>
<comment type="caution">
    <text evidence="2">The sequence shown here is derived from an EMBL/GenBank/DDBJ whole genome shotgun (WGS) entry which is preliminary data.</text>
</comment>
<evidence type="ECO:0000256" key="1">
    <source>
        <dbReference type="SAM" id="MobiDB-lite"/>
    </source>
</evidence>